<accession>A0AC34GE23</accession>
<organism evidence="1 2">
    <name type="scientific">Panagrolaimus sp. ES5</name>
    <dbReference type="NCBI Taxonomy" id="591445"/>
    <lineage>
        <taxon>Eukaryota</taxon>
        <taxon>Metazoa</taxon>
        <taxon>Ecdysozoa</taxon>
        <taxon>Nematoda</taxon>
        <taxon>Chromadorea</taxon>
        <taxon>Rhabditida</taxon>
        <taxon>Tylenchina</taxon>
        <taxon>Panagrolaimomorpha</taxon>
        <taxon>Panagrolaimoidea</taxon>
        <taxon>Panagrolaimidae</taxon>
        <taxon>Panagrolaimus</taxon>
    </lineage>
</organism>
<reference evidence="2" key="1">
    <citation type="submission" date="2022-11" db="UniProtKB">
        <authorList>
            <consortium name="WormBaseParasite"/>
        </authorList>
    </citation>
    <scope>IDENTIFICATION</scope>
</reference>
<name>A0AC34GE23_9BILA</name>
<proteinExistence type="predicted"/>
<evidence type="ECO:0000313" key="1">
    <source>
        <dbReference type="Proteomes" id="UP000887579"/>
    </source>
</evidence>
<sequence>IAALACLFLRPFCGAQRILEFLEKKKIVNSVDTVSEVNHAEQPPFNAEELRELEKAKLKKSAPPEKLSN</sequence>
<protein>
    <submittedName>
        <fullName evidence="2">Uncharacterized protein</fullName>
    </submittedName>
</protein>
<dbReference type="WBParaSite" id="ES5_v2.g27974.t1">
    <property type="protein sequence ID" value="ES5_v2.g27974.t1"/>
    <property type="gene ID" value="ES5_v2.g27974"/>
</dbReference>
<evidence type="ECO:0000313" key="2">
    <source>
        <dbReference type="WBParaSite" id="ES5_v2.g27974.t1"/>
    </source>
</evidence>
<dbReference type="Proteomes" id="UP000887579">
    <property type="component" value="Unplaced"/>
</dbReference>